<dbReference type="PANTHER" id="PTHR47957">
    <property type="entry name" value="ATP-DEPENDENT HELICASE HRQ1"/>
    <property type="match status" value="1"/>
</dbReference>
<dbReference type="Pfam" id="PF09369">
    <property type="entry name" value="MZB"/>
    <property type="match status" value="1"/>
</dbReference>
<protein>
    <submittedName>
        <fullName evidence="6">DEAD/DEAH box helicase domain-containing protein</fullName>
    </submittedName>
</protein>
<dbReference type="InterPro" id="IPR001650">
    <property type="entry name" value="Helicase_C-like"/>
</dbReference>
<sequence length="2129" mass="234623">MLPSIVESEMQEAVRRFLRTTFPMATPGFRRDDGSTLLDELLDAPGGLFKGPYLTLALPFRQTEAGETLPFERVQMNFAPYRHQMRAFSRLCGDTPLSTLVATGTGSGKTECFSLPILEDSARRRERGIKAIIIYPMNALATDQARRLAREIHRQPGLRGRVSVGLYVGDTSHGTGKVMTEDSVITCRDTLRAYPPDILLTNYKMLDFLLMRPADQPLWQHDNPGCLRYLVVDELHTFDGAQGTDLACLVRRLRQRLGLGDALACVGTSATIGGPASAQALRDYAAQVFATTFDEAAVIQEDRLTPEEFLAGAEVVHTQWPQGGVGQGMAHAQRAVDYVQAQALLWFGEAAPPLDAPDPAEALQARFALGECLRGCAPFREMLQAAHQMVDVESVLARWAARFRIDRGQARQWLDSLLALTAWARRPQSPDQGAALPLVNLRLQSWLRELSRLVASVAPRPVLQFADDLTDLTRPLCLPVVHCRECHAAGWLSLRHPSESRLESDLQTLYRGYFGHHPDVCLLFPLVEPPQGATQGLLGLVCADCGQWHGRNATVVACPGCGGDHRVPVWTPDMRREQGRGEARRLGSHHDCPFCGAVQGLSLMGSRAASLSSVLIGQLFASSHNDHRKLIAFSDSVQDAAHRAGFFGARTYSTLVRGAIGRFIQMQGNGMSLSLVAAGMPRFWRSLAGSDGAFVGTFIAPNMEWLRDYDELRTRGRLPAGSDLPALVEQRLIWEVLQGFGLRARIGRTLERTLTAAVAVDGRRLLETATSLAARLGEEVGPLRGVTAASVQGFLLGLLWRFRVRGAFYHPMLDHYIQSRGKTYALYRTPHMPNYGGAARPPALLTLGPVSGSFEDLLRQSWYLAWFNKTLATGDRVLASAEYRQVMGRVMAALTQDGLLLERTVSGASVWGLNTDPWRCTTTVTELVCDACGHRLQVPLESVASWLGLPCLHAHCAGTLAPSVGAPTLPGGHLPAHPVRLVPSEHSALLGPAQRLAVEQSFIHGETPWDINLLSATPTLEMGIDIGDLSTVLLCSVPPGQANYLQRIGRAGRRDGNALAVTVANAHPHDLYFYADPLALIQGEIRPPGVFLQATAVLERQLIAYGFDRWAASGVAAEAMPATLKGVLDGVEVQADDRFPLVFLRWVEHHREDLLRDFLALFPTLPEAARDHLGQFLLGGEHVGGMAHRVINRLQQLVQERKSLVARINRLMAQKKHLEALPRDEAVTAELEGVMAERKALSTLRQRLQETMTLNFFTDEGLLPNYAFPEEGVTLRTVILRRLTSAQREQAQGGKSYEREPMQFQRPAQVALSELAPTSRFYAVARRVEIDQVDLSVSEVQSWRLCDRCHYMENLAISGDPYRVCPRCGSPQWSDAGRRRNLLRLRQVFATVDDRSSRIGDDTDQRTPVFFNRQMLIDVPPNGATHAYRIASDQMPFGFEYLPRVTLREVNFGPHGAEDQQFAVAGDMASRPGFQLCRHCGKVRRRAGAGRPGQQHAYDCRLRRPGAVEQETDFFDSLYLFRELESEAVRIVLPLAEVGSSGQRLHSLIAALNLGLRRYFQGNVDHIQVAHQSEPTGGETRKHYLVLYDSVPGGTGYLKELLRAPDSLLQVLRAAHEVIHHCPCRHDSHRDGCYACLLAYRESRRMNEISRRAADEILGRILAQAHALERIDSLGGVTLNALLESELEQRFVDALGNTPGVSLSPRMVNGKPGYFVTVARQPGSAQAGAWTLEPQPRLGPADGVALETRPDFIFWPVRQSGRIQPVVIYTDGFQYHHDRMADDTAKRQAILDTGRFRLWTFGWHVLPASGQRLLRPAANLLGAGQQPVMQGIFDGLSAAGGWQRHGAYQSVVEGGSFAWLLMYLAGEGEDRERLRLAALSRALGWLTPASVRDRACRAHLLAHLRPCLPGALLACWDEDPSTAPAVLGASLTGSEPAVTGICTGVRLPLSALQAAQTGAVGPLQTELVGVHGLDDRLRVQDKDWERCWITYWEAANLLQFLPRLHLTCASGVQAGVYPDRVAVSSSPAPDQPAADWAPLIQQSLLGTALQRLAQRDLPLPEVGLELLDDRGEVLPELELAWPMDRVGVMLDGDEADLDRWRAMGWTVLVGLDDPVADRLVEHLSQGTKR</sequence>
<dbReference type="GO" id="GO:0005524">
    <property type="term" value="F:ATP binding"/>
    <property type="evidence" value="ECO:0007669"/>
    <property type="project" value="UniProtKB-KW"/>
</dbReference>
<gene>
    <name evidence="6" type="ORF">SAMN05421693_1014</name>
</gene>
<dbReference type="PANTHER" id="PTHR47957:SF3">
    <property type="entry name" value="ATP-DEPENDENT HELICASE HRQ1"/>
    <property type="match status" value="1"/>
</dbReference>
<dbReference type="PROSITE" id="PS51192">
    <property type="entry name" value="HELICASE_ATP_BIND_1"/>
    <property type="match status" value="1"/>
</dbReference>
<evidence type="ECO:0000256" key="2">
    <source>
        <dbReference type="ARBA" id="ARBA00022840"/>
    </source>
</evidence>
<feature type="domain" description="Helicase C-terminal" evidence="5">
    <location>
        <begin position="923"/>
        <end position="1103"/>
    </location>
</feature>
<dbReference type="PROSITE" id="PS51194">
    <property type="entry name" value="HELICASE_CTER"/>
    <property type="match status" value="1"/>
</dbReference>
<organism evidence="6 7">
    <name type="scientific">Ectothiorhodospira magna</name>
    <dbReference type="NCBI Taxonomy" id="867345"/>
    <lineage>
        <taxon>Bacteria</taxon>
        <taxon>Pseudomonadati</taxon>
        <taxon>Pseudomonadota</taxon>
        <taxon>Gammaproteobacteria</taxon>
        <taxon>Chromatiales</taxon>
        <taxon>Ectothiorhodospiraceae</taxon>
        <taxon>Ectothiorhodospira</taxon>
    </lineage>
</organism>
<dbReference type="SUPFAM" id="SSF52540">
    <property type="entry name" value="P-loop containing nucleoside triphosphate hydrolases"/>
    <property type="match status" value="2"/>
</dbReference>
<accession>A0A1H8YVU3</accession>
<evidence type="ECO:0000256" key="1">
    <source>
        <dbReference type="ARBA" id="ARBA00022741"/>
    </source>
</evidence>
<dbReference type="RefSeq" id="WP_090202220.1">
    <property type="nucleotide sequence ID" value="NZ_FOFO01000001.1"/>
</dbReference>
<dbReference type="InterPro" id="IPR018973">
    <property type="entry name" value="MZB"/>
</dbReference>
<dbReference type="InterPro" id="IPR011545">
    <property type="entry name" value="DEAD/DEAH_box_helicase_dom"/>
</dbReference>
<dbReference type="EMBL" id="FOFO01000001">
    <property type="protein sequence ID" value="SEP56246.1"/>
    <property type="molecule type" value="Genomic_DNA"/>
</dbReference>
<dbReference type="Pfam" id="PF00271">
    <property type="entry name" value="Helicase_C"/>
    <property type="match status" value="1"/>
</dbReference>
<dbReference type="Pfam" id="PF00270">
    <property type="entry name" value="DEAD"/>
    <property type="match status" value="1"/>
</dbReference>
<evidence type="ECO:0000259" key="4">
    <source>
        <dbReference type="PROSITE" id="PS51192"/>
    </source>
</evidence>
<dbReference type="SMART" id="SM00487">
    <property type="entry name" value="DEXDc"/>
    <property type="match status" value="1"/>
</dbReference>
<keyword evidence="1" id="KW-0547">Nucleotide-binding</keyword>
<dbReference type="GO" id="GO:0003676">
    <property type="term" value="F:nucleic acid binding"/>
    <property type="evidence" value="ECO:0007669"/>
    <property type="project" value="InterPro"/>
</dbReference>
<evidence type="ECO:0000313" key="7">
    <source>
        <dbReference type="Proteomes" id="UP000199496"/>
    </source>
</evidence>
<name>A0A1H8YVU3_9GAMM</name>
<keyword evidence="7" id="KW-1185">Reference proteome</keyword>
<feature type="domain" description="Helicase ATP-binding" evidence="4">
    <location>
        <begin position="90"/>
        <end position="272"/>
    </location>
</feature>
<dbReference type="InterPro" id="IPR014001">
    <property type="entry name" value="Helicase_ATP-bd"/>
</dbReference>
<dbReference type="Proteomes" id="UP000199496">
    <property type="component" value="Unassembled WGS sequence"/>
</dbReference>
<feature type="coiled-coil region" evidence="3">
    <location>
        <begin position="1194"/>
        <end position="1221"/>
    </location>
</feature>
<keyword evidence="6" id="KW-0378">Hydrolase</keyword>
<proteinExistence type="predicted"/>
<keyword evidence="6" id="KW-0347">Helicase</keyword>
<evidence type="ECO:0000313" key="6">
    <source>
        <dbReference type="EMBL" id="SEP56246.1"/>
    </source>
</evidence>
<evidence type="ECO:0000256" key="3">
    <source>
        <dbReference type="SAM" id="Coils"/>
    </source>
</evidence>
<dbReference type="Gene3D" id="3.40.50.300">
    <property type="entry name" value="P-loop containing nucleotide triphosphate hydrolases"/>
    <property type="match status" value="2"/>
</dbReference>
<dbReference type="OrthoDB" id="9815222at2"/>
<reference evidence="6 7" key="1">
    <citation type="submission" date="2016-10" db="EMBL/GenBank/DDBJ databases">
        <authorList>
            <person name="de Groot N.N."/>
        </authorList>
    </citation>
    <scope>NUCLEOTIDE SEQUENCE [LARGE SCALE GENOMIC DNA]</scope>
    <source>
        <strain evidence="6 7">B7-7</strain>
    </source>
</reference>
<keyword evidence="3" id="KW-0175">Coiled coil</keyword>
<dbReference type="GO" id="GO:0043138">
    <property type="term" value="F:3'-5' DNA helicase activity"/>
    <property type="evidence" value="ECO:0007669"/>
    <property type="project" value="TreeGrafter"/>
</dbReference>
<dbReference type="InterPro" id="IPR027417">
    <property type="entry name" value="P-loop_NTPase"/>
</dbReference>
<dbReference type="GO" id="GO:0006289">
    <property type="term" value="P:nucleotide-excision repair"/>
    <property type="evidence" value="ECO:0007669"/>
    <property type="project" value="TreeGrafter"/>
</dbReference>
<keyword evidence="2" id="KW-0067">ATP-binding</keyword>
<dbReference type="SMART" id="SM00490">
    <property type="entry name" value="HELICc"/>
    <property type="match status" value="1"/>
</dbReference>
<dbReference type="GO" id="GO:0036297">
    <property type="term" value="P:interstrand cross-link repair"/>
    <property type="evidence" value="ECO:0007669"/>
    <property type="project" value="TreeGrafter"/>
</dbReference>
<dbReference type="STRING" id="867345.SAMN05421693_1014"/>
<evidence type="ECO:0000259" key="5">
    <source>
        <dbReference type="PROSITE" id="PS51194"/>
    </source>
</evidence>